<dbReference type="SUPFAM" id="SSF50494">
    <property type="entry name" value="Trypsin-like serine proteases"/>
    <property type="match status" value="1"/>
</dbReference>
<keyword evidence="7" id="KW-1185">Reference proteome</keyword>
<keyword evidence="4" id="KW-0720">Serine protease</keyword>
<evidence type="ECO:0000256" key="1">
    <source>
        <dbReference type="ARBA" id="ARBA00010541"/>
    </source>
</evidence>
<dbReference type="InterPro" id="IPR001478">
    <property type="entry name" value="PDZ"/>
</dbReference>
<dbReference type="GO" id="GO:0008233">
    <property type="term" value="F:peptidase activity"/>
    <property type="evidence" value="ECO:0007669"/>
    <property type="project" value="UniProtKB-KW"/>
</dbReference>
<dbReference type="InterPro" id="IPR009003">
    <property type="entry name" value="Peptidase_S1_PA"/>
</dbReference>
<sequence>MGNWTVRLKKGGITLVAAFVLMTTFAGPQSWHVYAAEINADIPQVIEKASPSVVAIIGKPSSEVDKTLEKNRFNLAHGTGVIVASNGVIVTNAHVVKDMKNIVVVTSEGTTYRGHASNIDEESDLALVKIDAVGLQPATFASSSDIKVGETVAAIGTPISFALRNSVTVGIVSGLDRSVSSQYQLIQTDAAINPGNSGGALINMKGEVIGINTMKYADIGIENLGFAIPVDTVKYVLKHFELYGKVKRAYTGLELEESWEAVVGLPSMAGLRVDYVDADSPAAEAGIEQDEVVVSIGSDSVQTLVDYNEAIKKYLPGQTVDIKLQSGSATLTKSVKLGELHNTEATLTEDADGSSLDADSGKTKIGDSHFGWSMKYPAGLVKRQQSDDGDSISFVDAKGEFALSIRIASDQSDELSPAALLTTIAGEDDSDYSSYGNSATVLERQYVKRAEYPYAKVVSRSGEDGYIQTRGYLHGGRLYTVQLFVTKEQYTNRSKQNSYNDLLDSFKLAFNTGDNSLKDISVFNSDDVTYTSEYGLSIDLPAAWEQDYHGSTSFYNDEYSQSLEIHVTSASSGDTLQNWVDREVDMFEAQYTADYRRVDKPVEATVDGVPAWQVDFASSLGDEWFAGRSLFFIKDKYKYEVRMTYPKDEQDDELEKMWDNVVASITVDKETMDGELGFIQDLNELADPDRTALYKNEKFNYTLRIPENWTTNRSYDGNDQATKSFSFPGGYLRVEADNKSVYTEVVKDAEEELKKSHTSDSDYSYSAEDVTLFGDVKAKKYKVSYSKAHIPYTETIYLFNRKQVTYTVTLRTDVAVSTAANVARLNKAFDSFAFVNGTESGK</sequence>
<name>A0ABU1NZY6_9BACL</name>
<feature type="domain" description="PDZ" evidence="5">
    <location>
        <begin position="270"/>
        <end position="337"/>
    </location>
</feature>
<dbReference type="InterPro" id="IPR001940">
    <property type="entry name" value="Peptidase_S1C"/>
</dbReference>
<dbReference type="Proteomes" id="UP001267290">
    <property type="component" value="Unassembled WGS sequence"/>
</dbReference>
<keyword evidence="3" id="KW-0378">Hydrolase</keyword>
<dbReference type="SUPFAM" id="SSF50156">
    <property type="entry name" value="PDZ domain-like"/>
    <property type="match status" value="1"/>
</dbReference>
<reference evidence="6 7" key="1">
    <citation type="submission" date="2023-07" db="EMBL/GenBank/DDBJ databases">
        <title>Sorghum-associated microbial communities from plants grown in Nebraska, USA.</title>
        <authorList>
            <person name="Schachtman D."/>
        </authorList>
    </citation>
    <scope>NUCLEOTIDE SEQUENCE [LARGE SCALE GENOMIC DNA]</scope>
    <source>
        <strain evidence="6 7">CC258</strain>
    </source>
</reference>
<evidence type="ECO:0000256" key="2">
    <source>
        <dbReference type="ARBA" id="ARBA00022670"/>
    </source>
</evidence>
<dbReference type="RefSeq" id="WP_310500082.1">
    <property type="nucleotide sequence ID" value="NZ_JAVDSB010000006.1"/>
</dbReference>
<accession>A0ABU1NZY6</accession>
<evidence type="ECO:0000259" key="5">
    <source>
        <dbReference type="Pfam" id="PF13180"/>
    </source>
</evidence>
<evidence type="ECO:0000313" key="6">
    <source>
        <dbReference type="EMBL" id="MDR6552572.1"/>
    </source>
</evidence>
<evidence type="ECO:0000256" key="3">
    <source>
        <dbReference type="ARBA" id="ARBA00022801"/>
    </source>
</evidence>
<protein>
    <submittedName>
        <fullName evidence="6">S1-C subfamily serine protease</fullName>
    </submittedName>
</protein>
<dbReference type="Pfam" id="PF13180">
    <property type="entry name" value="PDZ_2"/>
    <property type="match status" value="1"/>
</dbReference>
<evidence type="ECO:0000313" key="7">
    <source>
        <dbReference type="Proteomes" id="UP001267290"/>
    </source>
</evidence>
<proteinExistence type="inferred from homology"/>
<dbReference type="Gene3D" id="2.30.42.10">
    <property type="match status" value="1"/>
</dbReference>
<dbReference type="PANTHER" id="PTHR22939:SF129">
    <property type="entry name" value="SERINE PROTEASE HTRA2, MITOCHONDRIAL"/>
    <property type="match status" value="1"/>
</dbReference>
<dbReference type="Gene3D" id="2.40.10.120">
    <property type="match status" value="1"/>
</dbReference>
<dbReference type="Gene3D" id="3.40.1000.10">
    <property type="entry name" value="Mog1/PsbP, alpha/beta/alpha sandwich"/>
    <property type="match status" value="1"/>
</dbReference>
<organism evidence="6 7">
    <name type="scientific">Paenibacillus qinlingensis</name>
    <dbReference type="NCBI Taxonomy" id="1837343"/>
    <lineage>
        <taxon>Bacteria</taxon>
        <taxon>Bacillati</taxon>
        <taxon>Bacillota</taxon>
        <taxon>Bacilli</taxon>
        <taxon>Bacillales</taxon>
        <taxon>Paenibacillaceae</taxon>
        <taxon>Paenibacillus</taxon>
    </lineage>
</organism>
<dbReference type="PANTHER" id="PTHR22939">
    <property type="entry name" value="SERINE PROTEASE FAMILY S1C HTRA-RELATED"/>
    <property type="match status" value="1"/>
</dbReference>
<dbReference type="InterPro" id="IPR036034">
    <property type="entry name" value="PDZ_sf"/>
</dbReference>
<comment type="caution">
    <text evidence="6">The sequence shown here is derived from an EMBL/GenBank/DDBJ whole genome shotgun (WGS) entry which is preliminary data.</text>
</comment>
<dbReference type="GO" id="GO:0006508">
    <property type="term" value="P:proteolysis"/>
    <property type="evidence" value="ECO:0007669"/>
    <property type="project" value="UniProtKB-KW"/>
</dbReference>
<evidence type="ECO:0000256" key="4">
    <source>
        <dbReference type="ARBA" id="ARBA00022825"/>
    </source>
</evidence>
<gene>
    <name evidence="6" type="ORF">J2736_003778</name>
</gene>
<dbReference type="PRINTS" id="PR00834">
    <property type="entry name" value="PROTEASES2C"/>
</dbReference>
<dbReference type="EMBL" id="JAVDSB010000006">
    <property type="protein sequence ID" value="MDR6552572.1"/>
    <property type="molecule type" value="Genomic_DNA"/>
</dbReference>
<comment type="similarity">
    <text evidence="1">Belongs to the peptidase S1C family.</text>
</comment>
<keyword evidence="2 6" id="KW-0645">Protease</keyword>
<dbReference type="Pfam" id="PF13365">
    <property type="entry name" value="Trypsin_2"/>
    <property type="match status" value="1"/>
</dbReference>